<reference evidence="9 10" key="1">
    <citation type="submission" date="2010-07" db="EMBL/GenBank/DDBJ databases">
        <authorList>
            <person name="Sid Ahmed O."/>
        </authorList>
    </citation>
    <scope>NUCLEOTIDE SEQUENCE [LARGE SCALE GENOMIC DNA]</scope>
    <source>
        <strain evidence="9 10">TX4248</strain>
    </source>
</reference>
<evidence type="ECO:0000256" key="8">
    <source>
        <dbReference type="SAM" id="Phobius"/>
    </source>
</evidence>
<dbReference type="InterPro" id="IPR007227">
    <property type="entry name" value="Cell_shape_determining_MreD"/>
</dbReference>
<comment type="similarity">
    <text evidence="2">Belongs to the MreD family.</text>
</comment>
<keyword evidence="5" id="KW-0133">Cell shape</keyword>
<dbReference type="Proteomes" id="UP000004846">
    <property type="component" value="Unassembled WGS sequence"/>
</dbReference>
<proteinExistence type="inferred from homology"/>
<feature type="transmembrane region" description="Helical" evidence="8">
    <location>
        <begin position="37"/>
        <end position="55"/>
    </location>
</feature>
<dbReference type="GO" id="GO:0008360">
    <property type="term" value="P:regulation of cell shape"/>
    <property type="evidence" value="ECO:0007669"/>
    <property type="project" value="UniProtKB-KW"/>
</dbReference>
<evidence type="ECO:0000313" key="10">
    <source>
        <dbReference type="Proteomes" id="UP000004846"/>
    </source>
</evidence>
<sequence>MIRKEYLKYVTPILLFFLMLIDAHLTKSFETWTSNVYFASSHLLLLAFMFAVPNFSKRYLLITSLILGFICDSYYIGIIGIYTVALTLSVMLMYTFKEVIQTNLLTGFFGIVIFTTLYELIAVLIQVAFHLADVSPILFITRVLGPTLLLNMVWYVILSYPLKKLFSVK</sequence>
<evidence type="ECO:0000256" key="7">
    <source>
        <dbReference type="ARBA" id="ARBA00023136"/>
    </source>
</evidence>
<feature type="transmembrane region" description="Helical" evidence="8">
    <location>
        <begin position="75"/>
        <end position="96"/>
    </location>
</feature>
<dbReference type="AlphaFoldDB" id="A0A125W3G1"/>
<evidence type="ECO:0000313" key="9">
    <source>
        <dbReference type="EMBL" id="EFM81841.1"/>
    </source>
</evidence>
<organism evidence="9 10">
    <name type="scientific">Enterococcus faecalis TX4248</name>
    <dbReference type="NCBI Taxonomy" id="749495"/>
    <lineage>
        <taxon>Bacteria</taxon>
        <taxon>Bacillati</taxon>
        <taxon>Bacillota</taxon>
        <taxon>Bacilli</taxon>
        <taxon>Lactobacillales</taxon>
        <taxon>Enterococcaceae</taxon>
        <taxon>Enterococcus</taxon>
    </lineage>
</organism>
<feature type="transmembrane region" description="Helical" evidence="8">
    <location>
        <begin position="6"/>
        <end position="25"/>
    </location>
</feature>
<keyword evidence="4 8" id="KW-0812">Transmembrane</keyword>
<dbReference type="HOGENOM" id="CLU_121959_2_0_9"/>
<dbReference type="GO" id="GO:0005886">
    <property type="term" value="C:plasma membrane"/>
    <property type="evidence" value="ECO:0007669"/>
    <property type="project" value="UniProtKB-SubCell"/>
</dbReference>
<comment type="subcellular location">
    <subcellularLocation>
        <location evidence="1">Cell membrane</location>
        <topology evidence="1">Multi-pass membrane protein</topology>
    </subcellularLocation>
</comment>
<accession>A0A125W3G1</accession>
<comment type="caution">
    <text evidence="9">The sequence shown here is derived from an EMBL/GenBank/DDBJ whole genome shotgun (WGS) entry which is preliminary data.</text>
</comment>
<evidence type="ECO:0000256" key="5">
    <source>
        <dbReference type="ARBA" id="ARBA00022960"/>
    </source>
</evidence>
<protein>
    <submittedName>
        <fullName evidence="9">Rod shape-determining protein MreD</fullName>
    </submittedName>
</protein>
<evidence type="ECO:0000256" key="3">
    <source>
        <dbReference type="ARBA" id="ARBA00022475"/>
    </source>
</evidence>
<gene>
    <name evidence="9" type="primary">mreD</name>
    <name evidence="9" type="ORF">HMPREF9498_02535</name>
</gene>
<feature type="transmembrane region" description="Helical" evidence="8">
    <location>
        <begin position="137"/>
        <end position="157"/>
    </location>
</feature>
<dbReference type="RefSeq" id="WP_002354987.1">
    <property type="nucleotide sequence ID" value="NZ_GL454481.1"/>
</dbReference>
<dbReference type="EMBL" id="AEBR01000092">
    <property type="protein sequence ID" value="EFM81841.1"/>
    <property type="molecule type" value="Genomic_DNA"/>
</dbReference>
<evidence type="ECO:0000256" key="4">
    <source>
        <dbReference type="ARBA" id="ARBA00022692"/>
    </source>
</evidence>
<evidence type="ECO:0000256" key="2">
    <source>
        <dbReference type="ARBA" id="ARBA00007776"/>
    </source>
</evidence>
<dbReference type="Pfam" id="PF04093">
    <property type="entry name" value="MreD"/>
    <property type="match status" value="1"/>
</dbReference>
<dbReference type="NCBIfam" id="TIGR03426">
    <property type="entry name" value="shape_MreD"/>
    <property type="match status" value="1"/>
</dbReference>
<feature type="transmembrane region" description="Helical" evidence="8">
    <location>
        <begin position="108"/>
        <end position="131"/>
    </location>
</feature>
<keyword evidence="3" id="KW-1003">Cell membrane</keyword>
<name>A0A125W3G1_ENTFL</name>
<evidence type="ECO:0000256" key="6">
    <source>
        <dbReference type="ARBA" id="ARBA00022989"/>
    </source>
</evidence>
<evidence type="ECO:0000256" key="1">
    <source>
        <dbReference type="ARBA" id="ARBA00004651"/>
    </source>
</evidence>
<keyword evidence="7 8" id="KW-0472">Membrane</keyword>
<keyword evidence="6 8" id="KW-1133">Transmembrane helix</keyword>